<dbReference type="GO" id="GO:0005634">
    <property type="term" value="C:nucleus"/>
    <property type="evidence" value="ECO:0007669"/>
    <property type="project" value="UniProtKB-SubCell"/>
</dbReference>
<feature type="domain" description="Myb-like" evidence="6">
    <location>
        <begin position="126"/>
        <end position="176"/>
    </location>
</feature>
<dbReference type="Pfam" id="PF13921">
    <property type="entry name" value="Myb_DNA-bind_6"/>
    <property type="match status" value="1"/>
</dbReference>
<evidence type="ECO:0000256" key="4">
    <source>
        <dbReference type="ARBA" id="ARBA00023242"/>
    </source>
</evidence>
<dbReference type="SMART" id="SM00717">
    <property type="entry name" value="SANT"/>
    <property type="match status" value="2"/>
</dbReference>
<feature type="domain" description="HTH myb-type" evidence="8">
    <location>
        <begin position="126"/>
        <end position="180"/>
    </location>
</feature>
<evidence type="ECO:0000256" key="2">
    <source>
        <dbReference type="ARBA" id="ARBA00022737"/>
    </source>
</evidence>
<evidence type="ECO:0000313" key="9">
    <source>
        <dbReference type="EMBL" id="KAJ9565231.1"/>
    </source>
</evidence>
<feature type="domain" description="HTH myb-type" evidence="8">
    <location>
        <begin position="89"/>
        <end position="125"/>
    </location>
</feature>
<organism evidence="9 10">
    <name type="scientific">Centaurea solstitialis</name>
    <name type="common">yellow star-thistle</name>
    <dbReference type="NCBI Taxonomy" id="347529"/>
    <lineage>
        <taxon>Eukaryota</taxon>
        <taxon>Viridiplantae</taxon>
        <taxon>Streptophyta</taxon>
        <taxon>Embryophyta</taxon>
        <taxon>Tracheophyta</taxon>
        <taxon>Spermatophyta</taxon>
        <taxon>Magnoliopsida</taxon>
        <taxon>eudicotyledons</taxon>
        <taxon>Gunneridae</taxon>
        <taxon>Pentapetalae</taxon>
        <taxon>asterids</taxon>
        <taxon>campanulids</taxon>
        <taxon>Asterales</taxon>
        <taxon>Asteraceae</taxon>
        <taxon>Carduoideae</taxon>
        <taxon>Cardueae</taxon>
        <taxon>Centaureinae</taxon>
        <taxon>Centaurea</taxon>
    </lineage>
</organism>
<dbReference type="PANTHER" id="PTHR45614">
    <property type="entry name" value="MYB PROTEIN-RELATED"/>
    <property type="match status" value="1"/>
</dbReference>
<keyword evidence="2" id="KW-0677">Repeat</keyword>
<reference evidence="9" key="1">
    <citation type="submission" date="2023-03" db="EMBL/GenBank/DDBJ databases">
        <title>Chromosome-scale reference genome and RAD-based genetic map of yellow starthistle (Centaurea solstitialis) reveal putative structural variation and QTLs associated with invader traits.</title>
        <authorList>
            <person name="Reatini B."/>
            <person name="Cang F.A."/>
            <person name="Jiang Q."/>
            <person name="Mckibben M.T.W."/>
            <person name="Barker M.S."/>
            <person name="Rieseberg L.H."/>
            <person name="Dlugosch K.M."/>
        </authorList>
    </citation>
    <scope>NUCLEOTIDE SEQUENCE</scope>
    <source>
        <strain evidence="9">CAN-66</strain>
        <tissue evidence="9">Leaf</tissue>
    </source>
</reference>
<gene>
    <name evidence="9" type="ORF">OSB04_001197</name>
</gene>
<accession>A0AA38U368</accession>
<dbReference type="InterPro" id="IPR017930">
    <property type="entry name" value="Myb_dom"/>
</dbReference>
<keyword evidence="4" id="KW-0539">Nucleus</keyword>
<dbReference type="GO" id="GO:0000978">
    <property type="term" value="F:RNA polymerase II cis-regulatory region sequence-specific DNA binding"/>
    <property type="evidence" value="ECO:0007669"/>
    <property type="project" value="TreeGrafter"/>
</dbReference>
<dbReference type="InterPro" id="IPR001005">
    <property type="entry name" value="SANT/Myb"/>
</dbReference>
<dbReference type="PROSITE" id="PS50090">
    <property type="entry name" value="MYB_LIKE"/>
    <property type="match status" value="2"/>
</dbReference>
<dbReference type="PROSITE" id="PS51293">
    <property type="entry name" value="SANT"/>
    <property type="match status" value="1"/>
</dbReference>
<comment type="subcellular location">
    <subcellularLocation>
        <location evidence="1">Nucleus</location>
    </subcellularLocation>
</comment>
<evidence type="ECO:0000259" key="6">
    <source>
        <dbReference type="PROSITE" id="PS50090"/>
    </source>
</evidence>
<evidence type="ECO:0000259" key="8">
    <source>
        <dbReference type="PROSITE" id="PS51294"/>
    </source>
</evidence>
<feature type="compositionally biased region" description="Polar residues" evidence="5">
    <location>
        <begin position="197"/>
        <end position="236"/>
    </location>
</feature>
<proteinExistence type="predicted"/>
<dbReference type="PROSITE" id="PS51294">
    <property type="entry name" value="HTH_MYB"/>
    <property type="match status" value="2"/>
</dbReference>
<sequence length="260" mass="29148">MESGGGLVCGFPGYVNLQKHPLVPPPMTAIGRFLQGQRSQNHFSQYQNFENNKGMFIPPNGVCGFSSSSNIGGIGGGLTRQRSDDQVGKLLRLVKQHGVRKWAHIAEQMTGRAGKQCRERWHNHLRPDIKKDTWSEDEEIMLVEAHQKVGNKWAEIAKLIPGRTENAIKNHWNATKRRQNSRRKSKKNETKSRKSRSSILQEYIRTNTATNPRDQTVASTATNATPGSTSTAISSEDPSIKSTFFFHVSSQIQTLMTLHL</sequence>
<evidence type="ECO:0000256" key="1">
    <source>
        <dbReference type="ARBA" id="ARBA00004123"/>
    </source>
</evidence>
<dbReference type="InterPro" id="IPR009057">
    <property type="entry name" value="Homeodomain-like_sf"/>
</dbReference>
<feature type="domain" description="SANT" evidence="7">
    <location>
        <begin position="129"/>
        <end position="180"/>
    </location>
</feature>
<dbReference type="CDD" id="cd00167">
    <property type="entry name" value="SANT"/>
    <property type="match status" value="2"/>
</dbReference>
<name>A0AA38U368_9ASTR</name>
<protein>
    <submittedName>
        <fullName evidence="9">Uncharacterized protein</fullName>
    </submittedName>
</protein>
<dbReference type="InterPro" id="IPR017884">
    <property type="entry name" value="SANT_dom"/>
</dbReference>
<keyword evidence="10" id="KW-1185">Reference proteome</keyword>
<evidence type="ECO:0000256" key="3">
    <source>
        <dbReference type="ARBA" id="ARBA00023125"/>
    </source>
</evidence>
<evidence type="ECO:0000313" key="10">
    <source>
        <dbReference type="Proteomes" id="UP001172457"/>
    </source>
</evidence>
<feature type="region of interest" description="Disordered" evidence="5">
    <location>
        <begin position="167"/>
        <end position="236"/>
    </location>
</feature>
<dbReference type="InterPro" id="IPR050560">
    <property type="entry name" value="MYB_TF"/>
</dbReference>
<dbReference type="PANTHER" id="PTHR45614:SF279">
    <property type="entry name" value="HOMEODOMAIN-LIKE PROTEIN-RELATED"/>
    <property type="match status" value="1"/>
</dbReference>
<dbReference type="SUPFAM" id="SSF46689">
    <property type="entry name" value="Homeodomain-like"/>
    <property type="match status" value="1"/>
</dbReference>
<comment type="caution">
    <text evidence="9">The sequence shown here is derived from an EMBL/GenBank/DDBJ whole genome shotgun (WGS) entry which is preliminary data.</text>
</comment>
<feature type="compositionally biased region" description="Basic residues" evidence="5">
    <location>
        <begin position="174"/>
        <end position="186"/>
    </location>
</feature>
<dbReference type="EMBL" id="JARYMX010000001">
    <property type="protein sequence ID" value="KAJ9565231.1"/>
    <property type="molecule type" value="Genomic_DNA"/>
</dbReference>
<evidence type="ECO:0000256" key="5">
    <source>
        <dbReference type="SAM" id="MobiDB-lite"/>
    </source>
</evidence>
<dbReference type="Proteomes" id="UP001172457">
    <property type="component" value="Chromosome 1"/>
</dbReference>
<keyword evidence="3" id="KW-0238">DNA-binding</keyword>
<dbReference type="FunFam" id="1.10.10.60:FF:000010">
    <property type="entry name" value="Transcriptional activator Myb isoform A"/>
    <property type="match status" value="1"/>
</dbReference>
<dbReference type="GO" id="GO:0000981">
    <property type="term" value="F:DNA-binding transcription factor activity, RNA polymerase II-specific"/>
    <property type="evidence" value="ECO:0007669"/>
    <property type="project" value="TreeGrafter"/>
</dbReference>
<evidence type="ECO:0000259" key="7">
    <source>
        <dbReference type="PROSITE" id="PS51293"/>
    </source>
</evidence>
<feature type="domain" description="Myb-like" evidence="6">
    <location>
        <begin position="83"/>
        <end position="125"/>
    </location>
</feature>
<dbReference type="AlphaFoldDB" id="A0AA38U368"/>
<dbReference type="Gene3D" id="1.10.10.60">
    <property type="entry name" value="Homeodomain-like"/>
    <property type="match status" value="2"/>
</dbReference>